<dbReference type="Pfam" id="PF02790">
    <property type="entry name" value="COX2_TM"/>
    <property type="match status" value="1"/>
</dbReference>
<dbReference type="InterPro" id="IPR045187">
    <property type="entry name" value="CcO_II"/>
</dbReference>
<dbReference type="InterPro" id="IPR011759">
    <property type="entry name" value="Cyt_c_oxidase_su2_TM_dom"/>
</dbReference>
<keyword evidence="7" id="KW-0479">Metal-binding</keyword>
<comment type="subcellular location">
    <subcellularLocation>
        <location evidence="1">Membrane</location>
        <topology evidence="1">Multi-pass membrane protein</topology>
    </subcellularLocation>
</comment>
<sequence length="267" mass="29170">KRASMDARRIGRRASAVLGLCAVGTLLLLAADPVAAQSVNKRLIGNLNRKLLYMALPVAIAVELMLFYTVFRYRKSRNPEATPTEENRALEITWTVGTALVLVFVGVTASTVLANPYVSPVAGNGTTEADVPNPHLQGAVEPNRSAPVEVNVLAYQWGWKFTYPGTNVTTTNALVIPNGTDVYLHLTSRDVIHAFYAPDLGLKQDVMPSEYNTIRTRVTRPGEYEVYCAEFCGSGHSHMRATVRVVSQAEYRDWLARRGHVSAGGPA</sequence>
<dbReference type="NCBIfam" id="TIGR02866">
    <property type="entry name" value="CoxB"/>
    <property type="match status" value="1"/>
</dbReference>
<dbReference type="PROSITE" id="PS50857">
    <property type="entry name" value="COX2_CUA"/>
    <property type="match status" value="1"/>
</dbReference>
<dbReference type="EC" id="7.1.1.9" evidence="3"/>
<dbReference type="InterPro" id="IPR008972">
    <property type="entry name" value="Cupredoxin"/>
</dbReference>
<keyword evidence="12 14" id="KW-0472">Membrane</keyword>
<dbReference type="GO" id="GO:0004129">
    <property type="term" value="F:cytochrome-c oxidase activity"/>
    <property type="evidence" value="ECO:0007669"/>
    <property type="project" value="UniProtKB-EC"/>
</dbReference>
<feature type="domain" description="Cytochrome oxidase subunit II copper A binding" evidence="15">
    <location>
        <begin position="145"/>
        <end position="257"/>
    </location>
</feature>
<dbReference type="PANTHER" id="PTHR22888:SF9">
    <property type="entry name" value="CYTOCHROME C OXIDASE SUBUNIT 2"/>
    <property type="match status" value="1"/>
</dbReference>
<evidence type="ECO:0000256" key="14">
    <source>
        <dbReference type="SAM" id="Phobius"/>
    </source>
</evidence>
<protein>
    <recommendedName>
        <fullName evidence="3">cytochrome-c oxidase</fullName>
        <ecNumber evidence="3">7.1.1.9</ecNumber>
    </recommendedName>
    <alternativeName>
        <fullName evidence="13">Cytochrome c oxidase polypeptide II</fullName>
    </alternativeName>
</protein>
<keyword evidence="6 14" id="KW-0812">Transmembrane</keyword>
<dbReference type="AlphaFoldDB" id="A0ABD5S5K4"/>
<keyword evidence="9" id="KW-0249">Electron transport</keyword>
<dbReference type="InterPro" id="IPR036257">
    <property type="entry name" value="Cyt_c_oxidase_su2_TM_sf"/>
</dbReference>
<dbReference type="PANTHER" id="PTHR22888">
    <property type="entry name" value="CYTOCHROME C OXIDASE, SUBUNIT II"/>
    <property type="match status" value="1"/>
</dbReference>
<feature type="transmembrane region" description="Helical" evidence="14">
    <location>
        <begin position="92"/>
        <end position="114"/>
    </location>
</feature>
<reference evidence="17 18" key="1">
    <citation type="journal article" date="2019" name="Int. J. Syst. Evol. Microbiol.">
        <title>The Global Catalogue of Microorganisms (GCM) 10K type strain sequencing project: providing services to taxonomists for standard genome sequencing and annotation.</title>
        <authorList>
            <consortium name="The Broad Institute Genomics Platform"/>
            <consortium name="The Broad Institute Genome Sequencing Center for Infectious Disease"/>
            <person name="Wu L."/>
            <person name="Ma J."/>
        </authorList>
    </citation>
    <scope>NUCLEOTIDE SEQUENCE [LARGE SCALE GENOMIC DNA]</scope>
    <source>
        <strain evidence="17 18">NBRC 111368</strain>
    </source>
</reference>
<keyword evidence="4" id="KW-0813">Transport</keyword>
<evidence type="ECO:0000256" key="6">
    <source>
        <dbReference type="ARBA" id="ARBA00022692"/>
    </source>
</evidence>
<keyword evidence="8" id="KW-1278">Translocase</keyword>
<evidence type="ECO:0000313" key="17">
    <source>
        <dbReference type="EMBL" id="MFC6726438.1"/>
    </source>
</evidence>
<keyword evidence="5" id="KW-0679">Respiratory chain</keyword>
<dbReference type="CDD" id="cd13914">
    <property type="entry name" value="CuRO_HCO_II_like_3"/>
    <property type="match status" value="1"/>
</dbReference>
<organism evidence="17 18">
    <name type="scientific">Halobium palmae</name>
    <dbReference type="NCBI Taxonomy" id="1776492"/>
    <lineage>
        <taxon>Archaea</taxon>
        <taxon>Methanobacteriati</taxon>
        <taxon>Methanobacteriota</taxon>
        <taxon>Stenosarchaea group</taxon>
        <taxon>Halobacteria</taxon>
        <taxon>Halobacteriales</taxon>
        <taxon>Haloferacaceae</taxon>
        <taxon>Halobium</taxon>
    </lineage>
</organism>
<comment type="caution">
    <text evidence="17">The sequence shown here is derived from an EMBL/GenBank/DDBJ whole genome shotgun (WGS) entry which is preliminary data.</text>
</comment>
<keyword evidence="10 14" id="KW-1133">Transmembrane helix</keyword>
<dbReference type="Pfam" id="PF00116">
    <property type="entry name" value="COX2"/>
    <property type="match status" value="1"/>
</dbReference>
<name>A0ABD5S5K4_9EURY</name>
<dbReference type="Gene3D" id="2.60.40.420">
    <property type="entry name" value="Cupredoxins - blue copper proteins"/>
    <property type="match status" value="1"/>
</dbReference>
<feature type="transmembrane region" description="Helical" evidence="14">
    <location>
        <begin position="52"/>
        <end position="71"/>
    </location>
</feature>
<dbReference type="GO" id="GO:0046872">
    <property type="term" value="F:metal ion binding"/>
    <property type="evidence" value="ECO:0007669"/>
    <property type="project" value="UniProtKB-KW"/>
</dbReference>
<evidence type="ECO:0000256" key="3">
    <source>
        <dbReference type="ARBA" id="ARBA00012949"/>
    </source>
</evidence>
<dbReference type="PRINTS" id="PR01166">
    <property type="entry name" value="CYCOXIDASEII"/>
</dbReference>
<evidence type="ECO:0000256" key="7">
    <source>
        <dbReference type="ARBA" id="ARBA00022723"/>
    </source>
</evidence>
<evidence type="ECO:0000256" key="13">
    <source>
        <dbReference type="ARBA" id="ARBA00031389"/>
    </source>
</evidence>
<evidence type="ECO:0000256" key="9">
    <source>
        <dbReference type="ARBA" id="ARBA00022982"/>
    </source>
</evidence>
<dbReference type="EMBL" id="JBHSWU010001113">
    <property type="protein sequence ID" value="MFC6726438.1"/>
    <property type="molecule type" value="Genomic_DNA"/>
</dbReference>
<evidence type="ECO:0000256" key="5">
    <source>
        <dbReference type="ARBA" id="ARBA00022660"/>
    </source>
</evidence>
<evidence type="ECO:0000256" key="4">
    <source>
        <dbReference type="ARBA" id="ARBA00022448"/>
    </source>
</evidence>
<evidence type="ECO:0000259" key="15">
    <source>
        <dbReference type="PROSITE" id="PS50857"/>
    </source>
</evidence>
<evidence type="ECO:0000256" key="8">
    <source>
        <dbReference type="ARBA" id="ARBA00022967"/>
    </source>
</evidence>
<comment type="similarity">
    <text evidence="2">Belongs to the cytochrome c oxidase subunit 2 family.</text>
</comment>
<dbReference type="GO" id="GO:0016020">
    <property type="term" value="C:membrane"/>
    <property type="evidence" value="ECO:0007669"/>
    <property type="project" value="UniProtKB-SubCell"/>
</dbReference>
<dbReference type="PROSITE" id="PS50999">
    <property type="entry name" value="COX2_TM"/>
    <property type="match status" value="1"/>
</dbReference>
<dbReference type="Proteomes" id="UP001596328">
    <property type="component" value="Unassembled WGS sequence"/>
</dbReference>
<accession>A0ABD5S5K4</accession>
<keyword evidence="18" id="KW-1185">Reference proteome</keyword>
<evidence type="ECO:0000256" key="1">
    <source>
        <dbReference type="ARBA" id="ARBA00004141"/>
    </source>
</evidence>
<dbReference type="SUPFAM" id="SSF49503">
    <property type="entry name" value="Cupredoxins"/>
    <property type="match status" value="1"/>
</dbReference>
<dbReference type="PROSITE" id="PS00078">
    <property type="entry name" value="COX2"/>
    <property type="match status" value="1"/>
</dbReference>
<evidence type="ECO:0000256" key="11">
    <source>
        <dbReference type="ARBA" id="ARBA00023008"/>
    </source>
</evidence>
<feature type="non-terminal residue" evidence="17">
    <location>
        <position position="267"/>
    </location>
</feature>
<evidence type="ECO:0000256" key="10">
    <source>
        <dbReference type="ARBA" id="ARBA00022989"/>
    </source>
</evidence>
<dbReference type="SUPFAM" id="SSF81464">
    <property type="entry name" value="Cytochrome c oxidase subunit II-like, transmembrane region"/>
    <property type="match status" value="1"/>
</dbReference>
<gene>
    <name evidence="17" type="primary">coxB</name>
    <name evidence="17" type="ORF">ACFQE1_19130</name>
</gene>
<dbReference type="Gene3D" id="1.10.287.90">
    <property type="match status" value="1"/>
</dbReference>
<evidence type="ECO:0000256" key="2">
    <source>
        <dbReference type="ARBA" id="ARBA00007866"/>
    </source>
</evidence>
<evidence type="ECO:0000256" key="12">
    <source>
        <dbReference type="ARBA" id="ARBA00023136"/>
    </source>
</evidence>
<dbReference type="InterPro" id="IPR001505">
    <property type="entry name" value="Copper_CuA"/>
</dbReference>
<evidence type="ECO:0000313" key="18">
    <source>
        <dbReference type="Proteomes" id="UP001596328"/>
    </source>
</evidence>
<dbReference type="InterPro" id="IPR014222">
    <property type="entry name" value="Cyt_c_oxidase_su2"/>
</dbReference>
<feature type="non-terminal residue" evidence="17">
    <location>
        <position position="1"/>
    </location>
</feature>
<keyword evidence="11" id="KW-0186">Copper</keyword>
<dbReference type="InterPro" id="IPR002429">
    <property type="entry name" value="CcO_II-like_C"/>
</dbReference>
<evidence type="ECO:0000259" key="16">
    <source>
        <dbReference type="PROSITE" id="PS50999"/>
    </source>
</evidence>
<feature type="domain" description="Cytochrome oxidase subunit II transmembrane region profile" evidence="16">
    <location>
        <begin position="22"/>
        <end position="120"/>
    </location>
</feature>
<proteinExistence type="inferred from homology"/>